<evidence type="ECO:0000313" key="1">
    <source>
        <dbReference type="EMBL" id="NYE84016.1"/>
    </source>
</evidence>
<keyword evidence="2" id="KW-1185">Reference proteome</keyword>
<accession>A0A7Y9LPG9</accession>
<organism evidence="1 2">
    <name type="scientific">Pigmentiphaga litoralis</name>
    <dbReference type="NCBI Taxonomy" id="516702"/>
    <lineage>
        <taxon>Bacteria</taxon>
        <taxon>Pseudomonadati</taxon>
        <taxon>Pseudomonadota</taxon>
        <taxon>Betaproteobacteria</taxon>
        <taxon>Burkholderiales</taxon>
        <taxon>Alcaligenaceae</taxon>
        <taxon>Pigmentiphaga</taxon>
    </lineage>
</organism>
<evidence type="ECO:0000313" key="2">
    <source>
        <dbReference type="Proteomes" id="UP000542125"/>
    </source>
</evidence>
<reference evidence="1 2" key="1">
    <citation type="submission" date="2020-07" db="EMBL/GenBank/DDBJ databases">
        <title>Genomic Encyclopedia of Type Strains, Phase IV (KMG-V): Genome sequencing to study the core and pangenomes of soil and plant-associated prokaryotes.</title>
        <authorList>
            <person name="Whitman W."/>
        </authorList>
    </citation>
    <scope>NUCLEOTIDE SEQUENCE [LARGE SCALE GENOMIC DNA]</scope>
    <source>
        <strain evidence="1 2">SAS40</strain>
    </source>
</reference>
<proteinExistence type="predicted"/>
<protein>
    <submittedName>
        <fullName evidence="1">Uncharacterized protein</fullName>
    </submittedName>
</protein>
<dbReference type="AlphaFoldDB" id="A0A7Y9LPG9"/>
<gene>
    <name evidence="1" type="ORF">FHW18_003287</name>
</gene>
<comment type="caution">
    <text evidence="1">The sequence shown here is derived from an EMBL/GenBank/DDBJ whole genome shotgun (WGS) entry which is preliminary data.</text>
</comment>
<sequence length="98" mass="10601">MNYDPQAKADTACVRFNMAYPDGETDAAISAKALVEYFGADMAPDSLIKSYRKNFRAIHAAAQQKGQPTSDGRVLVTAADLEAWAERTVTKSRSSAAK</sequence>
<dbReference type="Proteomes" id="UP000542125">
    <property type="component" value="Unassembled WGS sequence"/>
</dbReference>
<dbReference type="RefSeq" id="WP_179587757.1">
    <property type="nucleotide sequence ID" value="NZ_JACBYR010000001.1"/>
</dbReference>
<name>A0A7Y9LPG9_9BURK</name>
<dbReference type="EMBL" id="JACBYR010000001">
    <property type="protein sequence ID" value="NYE84016.1"/>
    <property type="molecule type" value="Genomic_DNA"/>
</dbReference>